<dbReference type="Ensembl" id="ENSELUT00000006887.3">
    <property type="protein sequence ID" value="ENSELUP00000007658.3"/>
    <property type="gene ID" value="ENSELUG00000038808.1"/>
</dbReference>
<dbReference type="PANTHER" id="PTHR32046">
    <property type="entry name" value="G DOMAIN-CONTAINING PROTEIN"/>
    <property type="match status" value="1"/>
</dbReference>
<dbReference type="InterPro" id="IPR027417">
    <property type="entry name" value="P-loop_NTPase"/>
</dbReference>
<comment type="similarity">
    <text evidence="1">Belongs to the TRAFAC class TrmE-Era-EngA-EngB-Septin-like GTPase superfamily. AIG1/Toc34/Toc159-like paraseptin GTPase family. IAN subfamily.</text>
</comment>
<keyword evidence="6" id="KW-1185">Reference proteome</keyword>
<evidence type="ECO:0000313" key="5">
    <source>
        <dbReference type="Ensembl" id="ENSELUP00000007658.3"/>
    </source>
</evidence>
<name>A0A3P8XT62_ESOLU</name>
<dbReference type="SUPFAM" id="SSF52540">
    <property type="entry name" value="P-loop containing nucleoside triphosphate hydrolases"/>
    <property type="match status" value="1"/>
</dbReference>
<dbReference type="Proteomes" id="UP000265140">
    <property type="component" value="Chromosome 24"/>
</dbReference>
<reference evidence="5" key="4">
    <citation type="submission" date="2025-09" db="UniProtKB">
        <authorList>
            <consortium name="Ensembl"/>
        </authorList>
    </citation>
    <scope>IDENTIFICATION</scope>
</reference>
<reference evidence="6" key="1">
    <citation type="journal article" date="2014" name="PLoS ONE">
        <title>The genome and linkage map of the northern pike (Esox lucius): conserved synteny revealed between the salmonid sister group and the Neoteleostei.</title>
        <authorList>
            <person name="Rondeau E.B."/>
            <person name="Minkley D.R."/>
            <person name="Leong J.S."/>
            <person name="Messmer A.M."/>
            <person name="Jantzen J.R."/>
            <person name="von Schalburg K.R."/>
            <person name="Lemon C."/>
            <person name="Bird N.H."/>
            <person name="Koop B.F."/>
        </authorList>
    </citation>
    <scope>NUCLEOTIDE SEQUENCE</scope>
</reference>
<dbReference type="InterPro" id="IPR025662">
    <property type="entry name" value="Sigma_54_int_dom_ATP-bd_1"/>
</dbReference>
<proteinExistence type="inferred from homology"/>
<evidence type="ECO:0000256" key="3">
    <source>
        <dbReference type="SAM" id="Coils"/>
    </source>
</evidence>
<dbReference type="Bgee" id="ENSELUG00000008430">
    <property type="expression patterns" value="Expressed in nose and 5 other cell types or tissues"/>
</dbReference>
<evidence type="ECO:0000256" key="1">
    <source>
        <dbReference type="ARBA" id="ARBA00008535"/>
    </source>
</evidence>
<evidence type="ECO:0000313" key="6">
    <source>
        <dbReference type="Proteomes" id="UP000265140"/>
    </source>
</evidence>
<dbReference type="GO" id="GO:0005525">
    <property type="term" value="F:GTP binding"/>
    <property type="evidence" value="ECO:0007669"/>
    <property type="project" value="InterPro"/>
</dbReference>
<feature type="domain" description="AIG1-type G" evidence="4">
    <location>
        <begin position="102"/>
        <end position="299"/>
    </location>
</feature>
<dbReference type="Gene3D" id="3.40.50.300">
    <property type="entry name" value="P-loop containing nucleotide triphosphate hydrolases"/>
    <property type="match status" value="1"/>
</dbReference>
<dbReference type="PROSITE" id="PS00675">
    <property type="entry name" value="SIGMA54_INTERACT_1"/>
    <property type="match status" value="1"/>
</dbReference>
<dbReference type="InterPro" id="IPR006703">
    <property type="entry name" value="G_AIG1"/>
</dbReference>
<feature type="coiled-coil region" evidence="3">
    <location>
        <begin position="336"/>
        <end position="373"/>
    </location>
</feature>
<dbReference type="Pfam" id="PF04548">
    <property type="entry name" value="AIG1"/>
    <property type="match status" value="1"/>
</dbReference>
<dbReference type="FunCoup" id="A0A3P8XT62">
    <property type="interactions" value="11"/>
</dbReference>
<dbReference type="PANTHER" id="PTHR32046:SF11">
    <property type="entry name" value="IMMUNE-ASSOCIATED NUCLEOTIDE-BINDING PROTEIN 10-LIKE"/>
    <property type="match status" value="1"/>
</dbReference>
<accession>A0A3P8XT62</accession>
<reference evidence="5" key="2">
    <citation type="submission" date="2020-02" db="EMBL/GenBank/DDBJ databases">
        <title>Esox lucius (northern pike) genome, fEsoLuc1, primary haplotype.</title>
        <authorList>
            <person name="Myers G."/>
            <person name="Karagic N."/>
            <person name="Meyer A."/>
            <person name="Pippel M."/>
            <person name="Reichard M."/>
            <person name="Winkler S."/>
            <person name="Tracey A."/>
            <person name="Sims Y."/>
            <person name="Howe K."/>
            <person name="Rhie A."/>
            <person name="Formenti G."/>
            <person name="Durbin R."/>
            <person name="Fedrigo O."/>
            <person name="Jarvis E.D."/>
        </authorList>
    </citation>
    <scope>NUCLEOTIDE SEQUENCE [LARGE SCALE GENOMIC DNA]</scope>
</reference>
<dbReference type="GeneTree" id="ENSGT00500000044904"/>
<organism evidence="5 6">
    <name type="scientific">Esox lucius</name>
    <name type="common">Northern pike</name>
    <dbReference type="NCBI Taxonomy" id="8010"/>
    <lineage>
        <taxon>Eukaryota</taxon>
        <taxon>Metazoa</taxon>
        <taxon>Chordata</taxon>
        <taxon>Craniata</taxon>
        <taxon>Vertebrata</taxon>
        <taxon>Euteleostomi</taxon>
        <taxon>Actinopterygii</taxon>
        <taxon>Neopterygii</taxon>
        <taxon>Teleostei</taxon>
        <taxon>Protacanthopterygii</taxon>
        <taxon>Esociformes</taxon>
        <taxon>Esocidae</taxon>
        <taxon>Esox</taxon>
    </lineage>
</organism>
<reference evidence="5" key="3">
    <citation type="submission" date="2025-08" db="UniProtKB">
        <authorList>
            <consortium name="Ensembl"/>
        </authorList>
    </citation>
    <scope>IDENTIFICATION</scope>
</reference>
<sequence length="577" mass="65874">MGRRMYINLPLGLNKTSSTCSVSYSLFCDCNNKEQLYLKHRNKGTSSKLDDIISNSALIHPGPPKRYQLVPKKQCLDDKGEEESKLRKWTIGEKDPYKVNRTVLLVGETGSGKTTMINAMVNYIMGVEREDNIWFEITNEGNKCQTESQTSEVIAYDIFGFEGCRVPYSLTIIDTPGYGDTRGFQEDRLIAERLHDLFRSPNGIDKIDAVGFVVNASTNRLSDRQKYIFDAVLSLFGKDMKNQIVALISNSDGGPAKNALQALENANIKCAKNKDNKPVHFLFNNRQTEIVTNTKQERAMSLAWDITTEGMEEFLEFLSKVAPQKLKMTVDVLTHRIQLEALVNNLQERIKMIEGKQALLKQTRNELKKHMKKIELNKNFVITVTESYKERVTIEGKWNKKAVCCIVCEENCHYPGCTLAKSPSWCEVMKNGFCTSCTGKCPVSNHVRENWRFVQKNREITKTHDDLKMKYEVHVGLAGEKVDLMACLKKELDDAVRDKARLVEESYQCVVKLEEIALSGNSLSTYVHLKFLIEKLKEKGDLEKAVRLERIQRCARKEEMNGMDYIRTALGLLWPMK</sequence>
<keyword evidence="3" id="KW-0175">Coiled coil</keyword>
<dbReference type="AlphaFoldDB" id="A0A3P8XT62"/>
<evidence type="ECO:0000256" key="2">
    <source>
        <dbReference type="ARBA" id="ARBA00022741"/>
    </source>
</evidence>
<dbReference type="InParanoid" id="A0A3P8XT62"/>
<keyword evidence="2" id="KW-0547">Nucleotide-binding</keyword>
<protein>
    <recommendedName>
        <fullName evidence="4">AIG1-type G domain-containing protein</fullName>
    </recommendedName>
</protein>
<evidence type="ECO:0000259" key="4">
    <source>
        <dbReference type="Pfam" id="PF04548"/>
    </source>
</evidence>